<dbReference type="PANTHER" id="PTHR44591">
    <property type="entry name" value="STRESS RESPONSE REGULATOR PROTEIN 1"/>
    <property type="match status" value="1"/>
</dbReference>
<dbReference type="SUPFAM" id="SSF52172">
    <property type="entry name" value="CheY-like"/>
    <property type="match status" value="1"/>
</dbReference>
<reference evidence="4 5" key="1">
    <citation type="journal article" date="2020" name="Insects">
        <title>Bacteria Belonging to Pseudomonas typographi sp. nov. from the Bark Beetle Ips typographus Have Genomic Potential to Aid in the Host Ecology.</title>
        <authorList>
            <person name="Peral-Aranega E."/>
            <person name="Saati-Santamaria Z."/>
            <person name="Kolarik M."/>
            <person name="Rivas R."/>
            <person name="Garcia-Fraile P."/>
        </authorList>
    </citation>
    <scope>NUCLEOTIDE SEQUENCE [LARGE SCALE GENOMIC DNA]</scope>
    <source>
        <strain evidence="4 5">CA3A</strain>
    </source>
</reference>
<name>A0ABR7Z797_9PSED</name>
<sequence>MPDAAPRSILLVEDDPIVRMLMVDVLEDAGHHVIEADGWDTAIAVLANPAQAVALLITDVGLGGTPDRDGLGLAREALRLREGLPVLVASGYVGPGGGTGEALDIPPGAEQIGKPFSIDQLRDKVQGLLA</sequence>
<dbReference type="PANTHER" id="PTHR44591:SF21">
    <property type="entry name" value="TWO-COMPONENT RESPONSE REGULATOR"/>
    <property type="match status" value="1"/>
</dbReference>
<dbReference type="Pfam" id="PF00072">
    <property type="entry name" value="Response_reg"/>
    <property type="match status" value="1"/>
</dbReference>
<dbReference type="SMART" id="SM00448">
    <property type="entry name" value="REC"/>
    <property type="match status" value="1"/>
</dbReference>
<dbReference type="InterPro" id="IPR001789">
    <property type="entry name" value="Sig_transdc_resp-reg_receiver"/>
</dbReference>
<dbReference type="EMBL" id="JAAOCA010000031">
    <property type="protein sequence ID" value="MBD1601193.1"/>
    <property type="molecule type" value="Genomic_DNA"/>
</dbReference>
<organism evidence="4 5">
    <name type="scientific">Pseudomonas typographi</name>
    <dbReference type="NCBI Taxonomy" id="2715964"/>
    <lineage>
        <taxon>Bacteria</taxon>
        <taxon>Pseudomonadati</taxon>
        <taxon>Pseudomonadota</taxon>
        <taxon>Gammaproteobacteria</taxon>
        <taxon>Pseudomonadales</taxon>
        <taxon>Pseudomonadaceae</taxon>
        <taxon>Pseudomonas</taxon>
    </lineage>
</organism>
<keyword evidence="1 2" id="KW-0597">Phosphoprotein</keyword>
<feature type="domain" description="Response regulatory" evidence="3">
    <location>
        <begin position="8"/>
        <end position="129"/>
    </location>
</feature>
<evidence type="ECO:0000259" key="3">
    <source>
        <dbReference type="PROSITE" id="PS50110"/>
    </source>
</evidence>
<evidence type="ECO:0000313" key="5">
    <source>
        <dbReference type="Proteomes" id="UP000805841"/>
    </source>
</evidence>
<dbReference type="Gene3D" id="3.40.50.2300">
    <property type="match status" value="1"/>
</dbReference>
<dbReference type="InterPro" id="IPR011006">
    <property type="entry name" value="CheY-like_superfamily"/>
</dbReference>
<evidence type="ECO:0000313" key="4">
    <source>
        <dbReference type="EMBL" id="MBD1601193.1"/>
    </source>
</evidence>
<accession>A0ABR7Z797</accession>
<dbReference type="Proteomes" id="UP000805841">
    <property type="component" value="Unassembled WGS sequence"/>
</dbReference>
<dbReference type="InterPro" id="IPR050595">
    <property type="entry name" value="Bact_response_regulator"/>
</dbReference>
<dbReference type="PROSITE" id="PS50110">
    <property type="entry name" value="RESPONSE_REGULATORY"/>
    <property type="match status" value="1"/>
</dbReference>
<gene>
    <name evidence="4" type="ORF">HAQ05_21165</name>
</gene>
<keyword evidence="5" id="KW-1185">Reference proteome</keyword>
<evidence type="ECO:0000256" key="1">
    <source>
        <dbReference type="ARBA" id="ARBA00022553"/>
    </source>
</evidence>
<evidence type="ECO:0000256" key="2">
    <source>
        <dbReference type="PROSITE-ProRule" id="PRU00169"/>
    </source>
</evidence>
<proteinExistence type="predicted"/>
<dbReference type="RefSeq" id="WP_190424212.1">
    <property type="nucleotide sequence ID" value="NZ_JAAOCA010000031.1"/>
</dbReference>
<protein>
    <submittedName>
        <fullName evidence="4">Response regulator</fullName>
    </submittedName>
</protein>
<comment type="caution">
    <text evidence="4">The sequence shown here is derived from an EMBL/GenBank/DDBJ whole genome shotgun (WGS) entry which is preliminary data.</text>
</comment>
<feature type="modified residue" description="4-aspartylphosphate" evidence="2">
    <location>
        <position position="59"/>
    </location>
</feature>